<feature type="compositionally biased region" description="Low complexity" evidence="1">
    <location>
        <begin position="196"/>
        <end position="210"/>
    </location>
</feature>
<keyword evidence="2" id="KW-0732">Signal</keyword>
<name>A0A369UMH8_9GAMM</name>
<feature type="domain" description="SH3b" evidence="3">
    <location>
        <begin position="22"/>
        <end position="85"/>
    </location>
</feature>
<dbReference type="RefSeq" id="WP_114845664.1">
    <property type="nucleotide sequence ID" value="NZ_JBHSPE010000005.1"/>
</dbReference>
<feature type="chain" id="PRO_5016769126" description="SH3b domain-containing protein" evidence="2">
    <location>
        <begin position="23"/>
        <end position="221"/>
    </location>
</feature>
<feature type="region of interest" description="Disordered" evidence="1">
    <location>
        <begin position="133"/>
        <end position="221"/>
    </location>
</feature>
<feature type="compositionally biased region" description="Pro residues" evidence="1">
    <location>
        <begin position="175"/>
        <end position="188"/>
    </location>
</feature>
<dbReference type="OrthoDB" id="102964at2"/>
<dbReference type="Gene3D" id="2.30.30.40">
    <property type="entry name" value="SH3 Domains"/>
    <property type="match status" value="1"/>
</dbReference>
<dbReference type="InterPro" id="IPR003646">
    <property type="entry name" value="SH3-like_bac-type"/>
</dbReference>
<dbReference type="AlphaFoldDB" id="A0A369UMH8"/>
<evidence type="ECO:0000256" key="2">
    <source>
        <dbReference type="SAM" id="SignalP"/>
    </source>
</evidence>
<organism evidence="4 5">
    <name type="scientific">Dyella tabacisoli</name>
    <dbReference type="NCBI Taxonomy" id="2282381"/>
    <lineage>
        <taxon>Bacteria</taxon>
        <taxon>Pseudomonadati</taxon>
        <taxon>Pseudomonadota</taxon>
        <taxon>Gammaproteobacteria</taxon>
        <taxon>Lysobacterales</taxon>
        <taxon>Rhodanobacteraceae</taxon>
        <taxon>Dyella</taxon>
    </lineage>
</organism>
<evidence type="ECO:0000313" key="4">
    <source>
        <dbReference type="EMBL" id="RDD81796.1"/>
    </source>
</evidence>
<feature type="compositionally biased region" description="Pro residues" evidence="1">
    <location>
        <begin position="157"/>
        <end position="167"/>
    </location>
</feature>
<dbReference type="SMART" id="SM00287">
    <property type="entry name" value="SH3b"/>
    <property type="match status" value="1"/>
</dbReference>
<gene>
    <name evidence="4" type="ORF">DVJ77_11650</name>
</gene>
<feature type="signal peptide" evidence="2">
    <location>
        <begin position="1"/>
        <end position="22"/>
    </location>
</feature>
<protein>
    <recommendedName>
        <fullName evidence="3">SH3b domain-containing protein</fullName>
    </recommendedName>
</protein>
<reference evidence="4 5" key="1">
    <citation type="submission" date="2018-07" db="EMBL/GenBank/DDBJ databases">
        <title>Dyella tabacisoli L4-6T, whole genome shotgun sequence.</title>
        <authorList>
            <person name="Zhou X.-K."/>
            <person name="Li W.-J."/>
            <person name="Duan Y.-Q."/>
        </authorList>
    </citation>
    <scope>NUCLEOTIDE SEQUENCE [LARGE SCALE GENOMIC DNA]</scope>
    <source>
        <strain evidence="4 5">L4-6</strain>
    </source>
</reference>
<dbReference type="Pfam" id="PF08239">
    <property type="entry name" value="SH3_3"/>
    <property type="match status" value="1"/>
</dbReference>
<dbReference type="Proteomes" id="UP000253782">
    <property type="component" value="Unassembled WGS sequence"/>
</dbReference>
<accession>A0A369UMH8</accession>
<keyword evidence="5" id="KW-1185">Reference proteome</keyword>
<sequence>MKRLVWLAWLSLAFALPALAQAEEGVVTGNVNLRAGPHIEYPHIGVLPAGTRINIQGCTEHYEWCDVIVGGDRGWVSANYIQYVYQSQPVIVEQYGSRIGLPVVSFVIGTYWGNYYSNRPFYRQRDYWYHRPIRPRPPRPIRPPPRPHPGWGHQRPPRPGIRPPHPGNRPGQGNRPPPGQGNRPPPDPGNGGRPPGQGNRPNPGNRLPPGAQTRPAPTSGN</sequence>
<proteinExistence type="predicted"/>
<evidence type="ECO:0000256" key="1">
    <source>
        <dbReference type="SAM" id="MobiDB-lite"/>
    </source>
</evidence>
<dbReference type="EMBL" id="QQAH01000009">
    <property type="protein sequence ID" value="RDD81796.1"/>
    <property type="molecule type" value="Genomic_DNA"/>
</dbReference>
<comment type="caution">
    <text evidence="4">The sequence shown here is derived from an EMBL/GenBank/DDBJ whole genome shotgun (WGS) entry which is preliminary data.</text>
</comment>
<evidence type="ECO:0000313" key="5">
    <source>
        <dbReference type="Proteomes" id="UP000253782"/>
    </source>
</evidence>
<evidence type="ECO:0000259" key="3">
    <source>
        <dbReference type="SMART" id="SM00287"/>
    </source>
</evidence>